<feature type="chain" id="PRO_5020614575" description="peptidylprolyl isomerase" evidence="4">
    <location>
        <begin position="18"/>
        <end position="207"/>
    </location>
</feature>
<dbReference type="Pfam" id="PF00160">
    <property type="entry name" value="Pro_isomerase"/>
    <property type="match status" value="1"/>
</dbReference>
<dbReference type="EMBL" id="SNWP01000010">
    <property type="protein sequence ID" value="TDO29298.1"/>
    <property type="molecule type" value="Genomic_DNA"/>
</dbReference>
<dbReference type="InterPro" id="IPR029000">
    <property type="entry name" value="Cyclophilin-like_dom_sf"/>
</dbReference>
<evidence type="ECO:0000256" key="2">
    <source>
        <dbReference type="ARBA" id="ARBA00023110"/>
    </source>
</evidence>
<comment type="caution">
    <text evidence="6">The sequence shown here is derived from an EMBL/GenBank/DDBJ whole genome shotgun (WGS) entry which is preliminary data.</text>
</comment>
<feature type="signal peptide" evidence="4">
    <location>
        <begin position="1"/>
        <end position="17"/>
    </location>
</feature>
<evidence type="ECO:0000313" key="6">
    <source>
        <dbReference type="EMBL" id="TDO29298.1"/>
    </source>
</evidence>
<dbReference type="OrthoDB" id="9807797at2"/>
<evidence type="ECO:0000313" key="7">
    <source>
        <dbReference type="Proteomes" id="UP000295741"/>
    </source>
</evidence>
<gene>
    <name evidence="6" type="ORF">BC659_1387</name>
</gene>
<protein>
    <recommendedName>
        <fullName evidence="1">peptidylprolyl isomerase</fullName>
        <ecNumber evidence="1">5.2.1.8</ecNumber>
    </recommendedName>
</protein>
<evidence type="ECO:0000256" key="3">
    <source>
        <dbReference type="ARBA" id="ARBA00023235"/>
    </source>
</evidence>
<keyword evidence="2" id="KW-0697">Rotamase</keyword>
<dbReference type="EC" id="5.2.1.8" evidence="1"/>
<dbReference type="PANTHER" id="PTHR43246">
    <property type="entry name" value="PEPTIDYL-PROLYL CIS-TRANS ISOMERASE CYP38, CHLOROPLASTIC"/>
    <property type="match status" value="1"/>
</dbReference>
<keyword evidence="3 6" id="KW-0413">Isomerase</keyword>
<dbReference type="Gene3D" id="2.40.100.10">
    <property type="entry name" value="Cyclophilin-like"/>
    <property type="match status" value="1"/>
</dbReference>
<organism evidence="6 7">
    <name type="scientific">Sediminibacterium goheungense</name>
    <dbReference type="NCBI Taxonomy" id="1086393"/>
    <lineage>
        <taxon>Bacteria</taxon>
        <taxon>Pseudomonadati</taxon>
        <taxon>Bacteroidota</taxon>
        <taxon>Chitinophagia</taxon>
        <taxon>Chitinophagales</taxon>
        <taxon>Chitinophagaceae</taxon>
        <taxon>Sediminibacterium</taxon>
    </lineage>
</organism>
<dbReference type="GO" id="GO:0003755">
    <property type="term" value="F:peptidyl-prolyl cis-trans isomerase activity"/>
    <property type="evidence" value="ECO:0007669"/>
    <property type="project" value="UniProtKB-KW"/>
</dbReference>
<dbReference type="AlphaFoldDB" id="A0A4V3C5C4"/>
<dbReference type="PROSITE" id="PS50072">
    <property type="entry name" value="CSA_PPIASE_2"/>
    <property type="match status" value="1"/>
</dbReference>
<sequence>MKYLFIFALLFSLYAGAQAPAMGILKRRAPESFQVLFKTTKGDFVLEAYRRWSPMGVDRLYQLVITGYYNASFFFRVEPDYLVQFGISDNIEKNIFWLSKKLRDEPVLQLHKKGIVAFARKQANSRATQLFINMKDNPEFDTTVKEGVKGYTPIGKVIKGMDVLVRLNGQYSKKVAAMQDSIYRYGNSYLFENFPGLDMIISAKILR</sequence>
<reference evidence="6 7" key="1">
    <citation type="submission" date="2019-03" db="EMBL/GenBank/DDBJ databases">
        <title>Genomic Encyclopedia of Archaeal and Bacterial Type Strains, Phase II (KMG-II): from individual species to whole genera.</title>
        <authorList>
            <person name="Goeker M."/>
        </authorList>
    </citation>
    <scope>NUCLEOTIDE SEQUENCE [LARGE SCALE GENOMIC DNA]</scope>
    <source>
        <strain evidence="6 7">DSM 28323</strain>
    </source>
</reference>
<dbReference type="Proteomes" id="UP000295741">
    <property type="component" value="Unassembled WGS sequence"/>
</dbReference>
<name>A0A4V3C5C4_9BACT</name>
<proteinExistence type="predicted"/>
<evidence type="ECO:0000259" key="5">
    <source>
        <dbReference type="PROSITE" id="PS50072"/>
    </source>
</evidence>
<dbReference type="InterPro" id="IPR044665">
    <property type="entry name" value="E_coli_cyclophilin_A-like"/>
</dbReference>
<dbReference type="SUPFAM" id="SSF50891">
    <property type="entry name" value="Cyclophilin-like"/>
    <property type="match status" value="1"/>
</dbReference>
<keyword evidence="4" id="KW-0732">Signal</keyword>
<feature type="domain" description="PPIase cyclophilin-type" evidence="5">
    <location>
        <begin position="42"/>
        <end position="202"/>
    </location>
</feature>
<dbReference type="InterPro" id="IPR002130">
    <property type="entry name" value="Cyclophilin-type_PPIase_dom"/>
</dbReference>
<dbReference type="RefSeq" id="WP_133473896.1">
    <property type="nucleotide sequence ID" value="NZ_SNWP01000010.1"/>
</dbReference>
<accession>A0A4V3C5C4</accession>
<keyword evidence="7" id="KW-1185">Reference proteome</keyword>
<evidence type="ECO:0000256" key="4">
    <source>
        <dbReference type="SAM" id="SignalP"/>
    </source>
</evidence>
<evidence type="ECO:0000256" key="1">
    <source>
        <dbReference type="ARBA" id="ARBA00013194"/>
    </source>
</evidence>